<dbReference type="InParanoid" id="A0A316V6R6"/>
<dbReference type="AlphaFoldDB" id="A0A316V6R6"/>
<dbReference type="OrthoDB" id="2115716at2759"/>
<feature type="domain" description="ATPase AAA-type core" evidence="1">
    <location>
        <begin position="244"/>
        <end position="364"/>
    </location>
</feature>
<dbReference type="Gene3D" id="3.40.50.300">
    <property type="entry name" value="P-loop containing nucleotide triphosphate hydrolases"/>
    <property type="match status" value="1"/>
</dbReference>
<dbReference type="RefSeq" id="XP_025353030.1">
    <property type="nucleotide sequence ID" value="XM_025502863.1"/>
</dbReference>
<sequence>MKPETNIYQNLLPLMGTTQDNIRSQTDEAFDAYFDHCSGSRVSTQAVIAAALKEEYPKLEQVVVTADNCNLINFAQQTGLAQFQLLQDHSRRQLTPTSLSLIRYLAPAHRTEPGSLGVELQLAKYAYQWQSNDFIVYYIDGRDGTSAYPKQELIFVLTKDKQAALELVQAAGTWSNELHGQVWEYDQGYWSKSSELYNSFIHASWDSVILDEKRKEEIIDDHLSFFRSRETYKSLQVPWKRGIIYHGPPGNGKTISIKAMMHTLYTLSDPIPTLYVRSLVSYAGPEYSVKQIFKKARAMAPCYLILEDLDTIITEGIRSYFLNEVDGLKDNDGIMMLGSTNHLDRLDPGISQRPSRFDRKYFFDNPNEKERELYAHFWQRKLKDNKSIEFPDKLCPAIARITNDFSFAYMQEAFVASLLAIARQKPESTTEQSTSKARKEFNVEETDSDWLRLADDDDSDDDEELNKYVLWREIQNQVRILRKGIQEEE</sequence>
<evidence type="ECO:0000313" key="3">
    <source>
        <dbReference type="Proteomes" id="UP000245771"/>
    </source>
</evidence>
<keyword evidence="3" id="KW-1185">Reference proteome</keyword>
<name>A0A316V6R6_9BASI</name>
<dbReference type="GO" id="GO:0005524">
    <property type="term" value="F:ATP binding"/>
    <property type="evidence" value="ECO:0007669"/>
    <property type="project" value="InterPro"/>
</dbReference>
<dbReference type="GO" id="GO:0005634">
    <property type="term" value="C:nucleus"/>
    <property type="evidence" value="ECO:0007669"/>
    <property type="project" value="TreeGrafter"/>
</dbReference>
<dbReference type="PANTHER" id="PTHR23077:SF132">
    <property type="entry name" value="ATP-DEPENDENT ZN PROTEASE"/>
    <property type="match status" value="1"/>
</dbReference>
<dbReference type="CDD" id="cd19481">
    <property type="entry name" value="RecA-like_protease"/>
    <property type="match status" value="1"/>
</dbReference>
<proteinExistence type="predicted"/>
<dbReference type="PANTHER" id="PTHR23077">
    <property type="entry name" value="AAA-FAMILY ATPASE"/>
    <property type="match status" value="1"/>
</dbReference>
<dbReference type="GO" id="GO:1990275">
    <property type="term" value="F:preribosome binding"/>
    <property type="evidence" value="ECO:0007669"/>
    <property type="project" value="TreeGrafter"/>
</dbReference>
<dbReference type="GO" id="GO:0003723">
    <property type="term" value="F:RNA binding"/>
    <property type="evidence" value="ECO:0007669"/>
    <property type="project" value="TreeGrafter"/>
</dbReference>
<dbReference type="SUPFAM" id="SSF52540">
    <property type="entry name" value="P-loop containing nucleoside triphosphate hydrolases"/>
    <property type="match status" value="1"/>
</dbReference>
<dbReference type="Pfam" id="PF00004">
    <property type="entry name" value="AAA"/>
    <property type="match status" value="1"/>
</dbReference>
<accession>A0A316V6R6</accession>
<dbReference type="InterPro" id="IPR003959">
    <property type="entry name" value="ATPase_AAA_core"/>
</dbReference>
<dbReference type="GeneID" id="37024644"/>
<dbReference type="GO" id="GO:0016887">
    <property type="term" value="F:ATP hydrolysis activity"/>
    <property type="evidence" value="ECO:0007669"/>
    <property type="project" value="InterPro"/>
</dbReference>
<protein>
    <submittedName>
        <fullName evidence="2">ATPase</fullName>
    </submittedName>
</protein>
<dbReference type="EMBL" id="KZ819605">
    <property type="protein sequence ID" value="PWN32728.1"/>
    <property type="molecule type" value="Genomic_DNA"/>
</dbReference>
<dbReference type="InterPro" id="IPR027417">
    <property type="entry name" value="P-loop_NTPase"/>
</dbReference>
<reference evidence="2 3" key="1">
    <citation type="journal article" date="2018" name="Mol. Biol. Evol.">
        <title>Broad Genomic Sampling Reveals a Smut Pathogenic Ancestry of the Fungal Clade Ustilaginomycotina.</title>
        <authorList>
            <person name="Kijpornyongpan T."/>
            <person name="Mondo S.J."/>
            <person name="Barry K."/>
            <person name="Sandor L."/>
            <person name="Lee J."/>
            <person name="Lipzen A."/>
            <person name="Pangilinan J."/>
            <person name="LaButti K."/>
            <person name="Hainaut M."/>
            <person name="Henrissat B."/>
            <person name="Grigoriev I.V."/>
            <person name="Spatafora J.W."/>
            <person name="Aime M.C."/>
        </authorList>
    </citation>
    <scope>NUCLEOTIDE SEQUENCE [LARGE SCALE GENOMIC DNA]</scope>
    <source>
        <strain evidence="2 3">MCA 3882</strain>
    </source>
</reference>
<dbReference type="STRING" id="1280837.A0A316V6R6"/>
<evidence type="ECO:0000259" key="1">
    <source>
        <dbReference type="Pfam" id="PF00004"/>
    </source>
</evidence>
<gene>
    <name evidence="2" type="ORF">FA14DRAFT_77137</name>
</gene>
<dbReference type="Proteomes" id="UP000245771">
    <property type="component" value="Unassembled WGS sequence"/>
</dbReference>
<dbReference type="GO" id="GO:0042254">
    <property type="term" value="P:ribosome biogenesis"/>
    <property type="evidence" value="ECO:0007669"/>
    <property type="project" value="TreeGrafter"/>
</dbReference>
<dbReference type="InterPro" id="IPR050168">
    <property type="entry name" value="AAA_ATPase_domain"/>
</dbReference>
<organism evidence="2 3">
    <name type="scientific">Meira miltonrushii</name>
    <dbReference type="NCBI Taxonomy" id="1280837"/>
    <lineage>
        <taxon>Eukaryota</taxon>
        <taxon>Fungi</taxon>
        <taxon>Dikarya</taxon>
        <taxon>Basidiomycota</taxon>
        <taxon>Ustilaginomycotina</taxon>
        <taxon>Exobasidiomycetes</taxon>
        <taxon>Exobasidiales</taxon>
        <taxon>Brachybasidiaceae</taxon>
        <taxon>Meira</taxon>
    </lineage>
</organism>
<evidence type="ECO:0000313" key="2">
    <source>
        <dbReference type="EMBL" id="PWN32728.1"/>
    </source>
</evidence>